<dbReference type="PANTHER" id="PTHR43037:SF5">
    <property type="entry name" value="FERULOYL ESTERASE"/>
    <property type="match status" value="1"/>
</dbReference>
<accession>A0A1Y1WNW0</accession>
<keyword evidence="5" id="KW-1185">Reference proteome</keyword>
<reference evidence="4 5" key="2">
    <citation type="submission" date="2016-08" db="EMBL/GenBank/DDBJ databases">
        <title>Pervasive Adenine N6-methylation of Active Genes in Fungi.</title>
        <authorList>
            <consortium name="DOE Joint Genome Institute"/>
            <person name="Mondo S.J."/>
            <person name="Dannebaum R.O."/>
            <person name="Kuo R.C."/>
            <person name="Labutti K."/>
            <person name="Haridas S."/>
            <person name="Kuo A."/>
            <person name="Salamov A."/>
            <person name="Ahrendt S.R."/>
            <person name="Lipzen A."/>
            <person name="Sullivan W."/>
            <person name="Andreopoulos W.B."/>
            <person name="Clum A."/>
            <person name="Lindquist E."/>
            <person name="Daum C."/>
            <person name="Ramamoorthy G.K."/>
            <person name="Gryganskyi A."/>
            <person name="Culley D."/>
            <person name="Magnuson J.K."/>
            <person name="James T.Y."/>
            <person name="O'Malley M.A."/>
            <person name="Stajich J.E."/>
            <person name="Spatafora J.W."/>
            <person name="Visel A."/>
            <person name="Grigoriev I.V."/>
        </authorList>
    </citation>
    <scope>NUCLEOTIDE SEQUENCE [LARGE SCALE GENOMIC DNA]</scope>
    <source>
        <strain evidence="4 5">S4</strain>
    </source>
</reference>
<sequence length="281" mass="32179">MVIQVKTYKLDSHGTIYAYLPSYIIETKKYPLVMALCCTTGNPQAEVKTNGWDKIVKEEDIIVIAPTYNNYATYSETKYIKSVIDDAIKRYPIDTERIYSTGFSNGGALSVALVSTYPNLLAGISAMGWSIGMNNKSPNSKIPFLLIQGTNEYTQITSSGDKAIMDDEIITLKDIFYYNNMKEKDVIPDYHQYPYWGYKPHEKELIYPEYTDYDLYGNSSNKKSGIEWTLNLFFTDNYKKPLVELILVENSNHIPHDCNARLAWNFFGGFKRTETGQLKEI</sequence>
<proteinExistence type="predicted"/>
<keyword evidence="2" id="KW-0378">Hydrolase</keyword>
<evidence type="ECO:0000259" key="3">
    <source>
        <dbReference type="Pfam" id="PF02230"/>
    </source>
</evidence>
<dbReference type="Gene3D" id="3.40.50.1820">
    <property type="entry name" value="alpha/beta hydrolase"/>
    <property type="match status" value="1"/>
</dbReference>
<dbReference type="EMBL" id="MCFG01000369">
    <property type="protein sequence ID" value="ORX75231.1"/>
    <property type="molecule type" value="Genomic_DNA"/>
</dbReference>
<dbReference type="InterPro" id="IPR050955">
    <property type="entry name" value="Plant_Biomass_Hydrol_Est"/>
</dbReference>
<dbReference type="GO" id="GO:0016787">
    <property type="term" value="F:hydrolase activity"/>
    <property type="evidence" value="ECO:0007669"/>
    <property type="project" value="UniProtKB-KW"/>
</dbReference>
<dbReference type="OrthoDB" id="424610at2759"/>
<dbReference type="PANTHER" id="PTHR43037">
    <property type="entry name" value="UNNAMED PRODUCT-RELATED"/>
    <property type="match status" value="1"/>
</dbReference>
<dbReference type="InterPro" id="IPR029058">
    <property type="entry name" value="AB_hydrolase_fold"/>
</dbReference>
<feature type="domain" description="Phospholipase/carboxylesterase/thioesterase" evidence="3">
    <location>
        <begin position="76"/>
        <end position="146"/>
    </location>
</feature>
<dbReference type="AlphaFoldDB" id="A0A1Y1WNW0"/>
<evidence type="ECO:0000313" key="4">
    <source>
        <dbReference type="EMBL" id="ORX75231.1"/>
    </source>
</evidence>
<organism evidence="4 5">
    <name type="scientific">Anaeromyces robustus</name>
    <dbReference type="NCBI Taxonomy" id="1754192"/>
    <lineage>
        <taxon>Eukaryota</taxon>
        <taxon>Fungi</taxon>
        <taxon>Fungi incertae sedis</taxon>
        <taxon>Chytridiomycota</taxon>
        <taxon>Chytridiomycota incertae sedis</taxon>
        <taxon>Neocallimastigomycetes</taxon>
        <taxon>Neocallimastigales</taxon>
        <taxon>Neocallimastigaceae</taxon>
        <taxon>Anaeromyces</taxon>
    </lineage>
</organism>
<gene>
    <name evidence="4" type="ORF">BCR32DRAFT_329891</name>
</gene>
<reference evidence="4 5" key="1">
    <citation type="submission" date="2016-08" db="EMBL/GenBank/DDBJ databases">
        <title>A Parts List for Fungal Cellulosomes Revealed by Comparative Genomics.</title>
        <authorList>
            <consortium name="DOE Joint Genome Institute"/>
            <person name="Haitjema C.H."/>
            <person name="Gilmore S.P."/>
            <person name="Henske J.K."/>
            <person name="Solomon K.V."/>
            <person name="De Groot R."/>
            <person name="Kuo A."/>
            <person name="Mondo S.J."/>
            <person name="Salamov A.A."/>
            <person name="Labutti K."/>
            <person name="Zhao Z."/>
            <person name="Chiniquy J."/>
            <person name="Barry K."/>
            <person name="Brewer H.M."/>
            <person name="Purvine S.O."/>
            <person name="Wright A.T."/>
            <person name="Boxma B."/>
            <person name="Van Alen T."/>
            <person name="Hackstein J.H."/>
            <person name="Baker S.E."/>
            <person name="Grigoriev I.V."/>
            <person name="O'Malley M.A."/>
        </authorList>
    </citation>
    <scope>NUCLEOTIDE SEQUENCE [LARGE SCALE GENOMIC DNA]</scope>
    <source>
        <strain evidence="4 5">S4</strain>
    </source>
</reference>
<dbReference type="InterPro" id="IPR003140">
    <property type="entry name" value="PLipase/COase/thioEstase"/>
</dbReference>
<name>A0A1Y1WNW0_9FUNG</name>
<evidence type="ECO:0000313" key="5">
    <source>
        <dbReference type="Proteomes" id="UP000193944"/>
    </source>
</evidence>
<protein>
    <recommendedName>
        <fullName evidence="3">Phospholipase/carboxylesterase/thioesterase domain-containing protein</fullName>
    </recommendedName>
</protein>
<keyword evidence="1" id="KW-0732">Signal</keyword>
<evidence type="ECO:0000256" key="2">
    <source>
        <dbReference type="ARBA" id="ARBA00022801"/>
    </source>
</evidence>
<dbReference type="Proteomes" id="UP000193944">
    <property type="component" value="Unassembled WGS sequence"/>
</dbReference>
<comment type="caution">
    <text evidence="4">The sequence shown here is derived from an EMBL/GenBank/DDBJ whole genome shotgun (WGS) entry which is preliminary data.</text>
</comment>
<dbReference type="SUPFAM" id="SSF53474">
    <property type="entry name" value="alpha/beta-Hydrolases"/>
    <property type="match status" value="1"/>
</dbReference>
<dbReference type="Pfam" id="PF02230">
    <property type="entry name" value="Abhydrolase_2"/>
    <property type="match status" value="1"/>
</dbReference>
<evidence type="ECO:0000256" key="1">
    <source>
        <dbReference type="ARBA" id="ARBA00022729"/>
    </source>
</evidence>